<sequence length="163" mass="16937">MCYSLVGLPARSTGPHFSHHPYQRPPRCTPLRGSDRFALPGGRQLREGPAGAGTAGRQSPCQPGSLGTGRAHLQALLHGQPSDCLSIAAARAGRSRRGSAPGPGRCHARKPLAVLQSLNPREAEGSVILVTLIASCASREASRHSAPGPVLPHTLTLTLLLGT</sequence>
<comment type="caution">
    <text evidence="2">The sequence shown here is derived from an EMBL/GenBank/DDBJ whole genome shotgun (WGS) entry which is preliminary data.</text>
</comment>
<gene>
    <name evidence="2" type="ORF">GSB_152272</name>
</gene>
<reference evidence="3" key="1">
    <citation type="submission" date="2012-02" db="EMBL/GenBank/DDBJ databases">
        <title>Genome sequencing of Giardia lamblia Genotypes A2 and B isolates (DH and GS) and comparative analysis with the genomes of Genotypes A1 and E (WB and Pig).</title>
        <authorList>
            <person name="Adam R."/>
            <person name="Dahlstrom E."/>
            <person name="Martens C."/>
            <person name="Bruno D."/>
            <person name="Barbian K."/>
            <person name="Porcella S.F."/>
            <person name="Nash T."/>
        </authorList>
    </citation>
    <scope>NUCLEOTIDE SEQUENCE</scope>
    <source>
        <strain evidence="3">GS</strain>
    </source>
</reference>
<protein>
    <submittedName>
        <fullName evidence="2">Dihydrolipoamide acyltransferase</fullName>
    </submittedName>
</protein>
<dbReference type="GO" id="GO:0016746">
    <property type="term" value="F:acyltransferase activity"/>
    <property type="evidence" value="ECO:0007669"/>
    <property type="project" value="UniProtKB-KW"/>
</dbReference>
<dbReference type="Proteomes" id="UP000018040">
    <property type="component" value="Unassembled WGS sequence"/>
</dbReference>
<accession>V6TSH5</accession>
<proteinExistence type="predicted"/>
<feature type="region of interest" description="Disordered" evidence="1">
    <location>
        <begin position="13"/>
        <end position="68"/>
    </location>
</feature>
<dbReference type="AlphaFoldDB" id="V6TSH5"/>
<keyword evidence="2" id="KW-0012">Acyltransferase</keyword>
<evidence type="ECO:0000313" key="3">
    <source>
        <dbReference type="Proteomes" id="UP000018040"/>
    </source>
</evidence>
<reference evidence="2 3" key="2">
    <citation type="journal article" date="2013" name="Genome Biol. Evol.">
        <title>Genome sequencing of Giardia lamblia genotypes A2 and B isolates (DH and GS) and comparative analysis with the genomes of genotypes A1 and E (WB and Pig).</title>
        <authorList>
            <person name="Adam R.D."/>
            <person name="Dahlstrom E.W."/>
            <person name="Martens C.A."/>
            <person name="Bruno D.P."/>
            <person name="Barbian K.D."/>
            <person name="Ricklefs S.M."/>
            <person name="Hernandez M.M."/>
            <person name="Narla N.P."/>
            <person name="Patel R.B."/>
            <person name="Porcella S.F."/>
            <person name="Nash T.E."/>
        </authorList>
    </citation>
    <scope>NUCLEOTIDE SEQUENCE [LARGE SCALE GENOMIC DNA]</scope>
    <source>
        <strain evidence="2 3">GS</strain>
    </source>
</reference>
<organism evidence="2 3">
    <name type="scientific">Giardia intestinalis</name>
    <name type="common">Giardia lamblia</name>
    <dbReference type="NCBI Taxonomy" id="5741"/>
    <lineage>
        <taxon>Eukaryota</taxon>
        <taxon>Metamonada</taxon>
        <taxon>Diplomonadida</taxon>
        <taxon>Hexamitidae</taxon>
        <taxon>Giardiinae</taxon>
        <taxon>Giardia</taxon>
    </lineage>
</organism>
<dbReference type="EMBL" id="AHHH01000135">
    <property type="protein sequence ID" value="ESU41292.1"/>
    <property type="molecule type" value="Genomic_DNA"/>
</dbReference>
<evidence type="ECO:0000256" key="1">
    <source>
        <dbReference type="SAM" id="MobiDB-lite"/>
    </source>
</evidence>
<keyword evidence="2" id="KW-0808">Transferase</keyword>
<name>V6TSH5_GIAIN</name>
<evidence type="ECO:0000313" key="2">
    <source>
        <dbReference type="EMBL" id="ESU41292.1"/>
    </source>
</evidence>